<organism evidence="1">
    <name type="scientific">Arundo donax</name>
    <name type="common">Giant reed</name>
    <name type="synonym">Donax arundinaceus</name>
    <dbReference type="NCBI Taxonomy" id="35708"/>
    <lineage>
        <taxon>Eukaryota</taxon>
        <taxon>Viridiplantae</taxon>
        <taxon>Streptophyta</taxon>
        <taxon>Embryophyta</taxon>
        <taxon>Tracheophyta</taxon>
        <taxon>Spermatophyta</taxon>
        <taxon>Magnoliopsida</taxon>
        <taxon>Liliopsida</taxon>
        <taxon>Poales</taxon>
        <taxon>Poaceae</taxon>
        <taxon>PACMAD clade</taxon>
        <taxon>Arundinoideae</taxon>
        <taxon>Arundineae</taxon>
        <taxon>Arundo</taxon>
    </lineage>
</organism>
<sequence>MLVQMYFSSYVLAYYLQDFKKHSCFNAPVSIHHPVAQN</sequence>
<name>A0A0A9FQM7_ARUDO</name>
<evidence type="ECO:0000313" key="1">
    <source>
        <dbReference type="EMBL" id="JAE14592.1"/>
    </source>
</evidence>
<dbReference type="EMBL" id="GBRH01183304">
    <property type="protein sequence ID" value="JAE14592.1"/>
    <property type="molecule type" value="Transcribed_RNA"/>
</dbReference>
<reference evidence="1" key="1">
    <citation type="submission" date="2014-09" db="EMBL/GenBank/DDBJ databases">
        <authorList>
            <person name="Magalhaes I.L.F."/>
            <person name="Oliveira U."/>
            <person name="Santos F.R."/>
            <person name="Vidigal T.H.D.A."/>
            <person name="Brescovit A.D."/>
            <person name="Santos A.J."/>
        </authorList>
    </citation>
    <scope>NUCLEOTIDE SEQUENCE</scope>
    <source>
        <tissue evidence="1">Shoot tissue taken approximately 20 cm above the soil surface</tissue>
    </source>
</reference>
<reference evidence="1" key="2">
    <citation type="journal article" date="2015" name="Data Brief">
        <title>Shoot transcriptome of the giant reed, Arundo donax.</title>
        <authorList>
            <person name="Barrero R.A."/>
            <person name="Guerrero F.D."/>
            <person name="Moolhuijzen P."/>
            <person name="Goolsby J.A."/>
            <person name="Tidwell J."/>
            <person name="Bellgard S.E."/>
            <person name="Bellgard M.I."/>
        </authorList>
    </citation>
    <scope>NUCLEOTIDE SEQUENCE</scope>
    <source>
        <tissue evidence="1">Shoot tissue taken approximately 20 cm above the soil surface</tissue>
    </source>
</reference>
<protein>
    <submittedName>
        <fullName evidence="1">Uncharacterized protein</fullName>
    </submittedName>
</protein>
<accession>A0A0A9FQM7</accession>
<dbReference type="AlphaFoldDB" id="A0A0A9FQM7"/>
<proteinExistence type="predicted"/>